<comment type="similarity">
    <text evidence="3">Belongs to the cytochrome b560 family.</text>
</comment>
<proteinExistence type="inferred from homology"/>
<evidence type="ECO:0000256" key="1">
    <source>
        <dbReference type="ARBA" id="ARBA00004050"/>
    </source>
</evidence>
<comment type="caution">
    <text evidence="14">The sequence shown here is derived from an EMBL/GenBank/DDBJ whole genome shotgun (WGS) entry which is preliminary data.</text>
</comment>
<dbReference type="CDD" id="cd03499">
    <property type="entry name" value="SQR_TypeC_SdhC"/>
    <property type="match status" value="1"/>
</dbReference>
<feature type="binding site" description="axial binding residue" evidence="12">
    <location>
        <position position="96"/>
    </location>
    <ligand>
        <name>heme</name>
        <dbReference type="ChEBI" id="CHEBI:30413"/>
        <note>ligand shared with second transmembrane subunit</note>
    </ligand>
    <ligandPart>
        <name>Fe</name>
        <dbReference type="ChEBI" id="CHEBI:18248"/>
    </ligandPart>
</feature>
<dbReference type="GO" id="GO:0046872">
    <property type="term" value="F:metal ion binding"/>
    <property type="evidence" value="ECO:0007669"/>
    <property type="project" value="UniProtKB-KW"/>
</dbReference>
<protein>
    <recommendedName>
        <fullName evidence="4">Succinate dehydrogenase cytochrome b556 subunit</fullName>
    </recommendedName>
</protein>
<dbReference type="SUPFAM" id="SSF81343">
    <property type="entry name" value="Fumarate reductase respiratory complex transmembrane subunits"/>
    <property type="match status" value="1"/>
</dbReference>
<keyword evidence="10 13" id="KW-0472">Membrane</keyword>
<gene>
    <name evidence="14" type="ORF">Aam_020_037</name>
</gene>
<evidence type="ECO:0000313" key="15">
    <source>
        <dbReference type="Proteomes" id="UP000032668"/>
    </source>
</evidence>
<feature type="transmembrane region" description="Helical" evidence="13">
    <location>
        <begin position="73"/>
        <end position="95"/>
    </location>
</feature>
<evidence type="ECO:0000256" key="10">
    <source>
        <dbReference type="ARBA" id="ARBA00023136"/>
    </source>
</evidence>
<name>A0A0D6PDK0_9PROT</name>
<dbReference type="GO" id="GO:0016020">
    <property type="term" value="C:membrane"/>
    <property type="evidence" value="ECO:0007669"/>
    <property type="project" value="UniProtKB-SubCell"/>
</dbReference>
<keyword evidence="6 13" id="KW-0812">Transmembrane</keyword>
<keyword evidence="7 12" id="KW-0479">Metal-binding</keyword>
<organism evidence="14 15">
    <name type="scientific">Acidocella aminolytica 101 = DSM 11237</name>
    <dbReference type="NCBI Taxonomy" id="1120923"/>
    <lineage>
        <taxon>Bacteria</taxon>
        <taxon>Pseudomonadati</taxon>
        <taxon>Pseudomonadota</taxon>
        <taxon>Alphaproteobacteria</taxon>
        <taxon>Acetobacterales</taxon>
        <taxon>Acidocellaceae</taxon>
        <taxon>Acidocella</taxon>
    </lineage>
</organism>
<evidence type="ECO:0000256" key="11">
    <source>
        <dbReference type="ARBA" id="ARBA00025912"/>
    </source>
</evidence>
<keyword evidence="9 12" id="KW-0408">Iron</keyword>
<evidence type="ECO:0000256" key="6">
    <source>
        <dbReference type="ARBA" id="ARBA00022692"/>
    </source>
</evidence>
<keyword evidence="8 13" id="KW-1133">Transmembrane helix</keyword>
<sequence length="143" mass="15835">MKDVREALMIGHNSEGKLVRRPLSPHLQVYKPQISSATSIFHRITGVALSVGTILMTLWLICAASGDAAFSVIQAFFASWIGMLILFGFTIALFYHFCNGIRHLAWDAGKGFELPDMHRSGKLVFAATIVLTVAFWVIALLVW</sequence>
<dbReference type="InterPro" id="IPR000701">
    <property type="entry name" value="SuccDH_FuR_B_TM-su"/>
</dbReference>
<evidence type="ECO:0000256" key="13">
    <source>
        <dbReference type="SAM" id="Phobius"/>
    </source>
</evidence>
<dbReference type="GO" id="GO:0009055">
    <property type="term" value="F:electron transfer activity"/>
    <property type="evidence" value="ECO:0007669"/>
    <property type="project" value="InterPro"/>
</dbReference>
<dbReference type="InterPro" id="IPR034804">
    <property type="entry name" value="SQR/QFR_C/D"/>
</dbReference>
<dbReference type="PANTHER" id="PTHR10978:SF5">
    <property type="entry name" value="SUCCINATE DEHYDROGENASE CYTOCHROME B560 SUBUNIT, MITOCHONDRIAL"/>
    <property type="match status" value="1"/>
</dbReference>
<keyword evidence="5 12" id="KW-0349">Heme</keyword>
<dbReference type="NCBIfam" id="TIGR02970">
    <property type="entry name" value="succ_dehyd_cytB"/>
    <property type="match status" value="1"/>
</dbReference>
<evidence type="ECO:0000256" key="3">
    <source>
        <dbReference type="ARBA" id="ARBA00007244"/>
    </source>
</evidence>
<evidence type="ECO:0000313" key="14">
    <source>
        <dbReference type="EMBL" id="GAN79273.1"/>
    </source>
</evidence>
<comment type="function">
    <text evidence="1">Membrane-anchoring subunit of succinate dehydrogenase (SDH).</text>
</comment>
<dbReference type="PROSITE" id="PS01001">
    <property type="entry name" value="SDH_CYT_2"/>
    <property type="match status" value="1"/>
</dbReference>
<evidence type="ECO:0000256" key="7">
    <source>
        <dbReference type="ARBA" id="ARBA00022723"/>
    </source>
</evidence>
<dbReference type="PIRSF" id="PIRSF000178">
    <property type="entry name" value="SDH_cyt_b560"/>
    <property type="match status" value="1"/>
</dbReference>
<dbReference type="RefSeq" id="WP_048877736.1">
    <property type="nucleotide sequence ID" value="NZ_BANC01000020.1"/>
</dbReference>
<dbReference type="STRING" id="1120923.SAMN02746095_00270"/>
<evidence type="ECO:0000256" key="9">
    <source>
        <dbReference type="ARBA" id="ARBA00023004"/>
    </source>
</evidence>
<dbReference type="Pfam" id="PF01127">
    <property type="entry name" value="Sdh_cyt"/>
    <property type="match status" value="1"/>
</dbReference>
<evidence type="ECO:0000256" key="8">
    <source>
        <dbReference type="ARBA" id="ARBA00022989"/>
    </source>
</evidence>
<reference evidence="14 15" key="1">
    <citation type="submission" date="2012-11" db="EMBL/GenBank/DDBJ databases">
        <title>Whole genome sequence of Acidocella aminolytica 101 = DSM 11237.</title>
        <authorList>
            <person name="Azuma Y."/>
            <person name="Higashiura N."/>
            <person name="Hirakawa H."/>
            <person name="Matsushita K."/>
        </authorList>
    </citation>
    <scope>NUCLEOTIDE SEQUENCE [LARGE SCALE GENOMIC DNA]</scope>
    <source>
        <strain evidence="15">101 / DSM 11237</strain>
    </source>
</reference>
<comment type="subunit">
    <text evidence="11">Part of an enzyme complex containing four subunits: a flavoprotein, an iron-sulfur protein, plus two membrane-anchoring proteins, SdhC and SdhD. The complex can form homotrimers.</text>
</comment>
<accession>A0A0D6PDK0</accession>
<evidence type="ECO:0000256" key="5">
    <source>
        <dbReference type="ARBA" id="ARBA00022617"/>
    </source>
</evidence>
<dbReference type="Proteomes" id="UP000032668">
    <property type="component" value="Unassembled WGS sequence"/>
</dbReference>
<feature type="transmembrane region" description="Helical" evidence="13">
    <location>
        <begin position="40"/>
        <end position="61"/>
    </location>
</feature>
<dbReference type="OrthoDB" id="9799441at2"/>
<dbReference type="EMBL" id="BANC01000020">
    <property type="protein sequence ID" value="GAN79273.1"/>
    <property type="molecule type" value="Genomic_DNA"/>
</dbReference>
<keyword evidence="15" id="KW-1185">Reference proteome</keyword>
<evidence type="ECO:0000256" key="2">
    <source>
        <dbReference type="ARBA" id="ARBA00004141"/>
    </source>
</evidence>
<evidence type="ECO:0000256" key="12">
    <source>
        <dbReference type="PIRSR" id="PIRSR000178-1"/>
    </source>
</evidence>
<dbReference type="AlphaFoldDB" id="A0A0D6PDK0"/>
<evidence type="ECO:0000256" key="4">
    <source>
        <dbReference type="ARBA" id="ARBA00020076"/>
    </source>
</evidence>
<dbReference type="PROSITE" id="PS01000">
    <property type="entry name" value="SDH_CYT_1"/>
    <property type="match status" value="1"/>
</dbReference>
<dbReference type="InterPro" id="IPR014314">
    <property type="entry name" value="Succ_DH_cytb556"/>
</dbReference>
<comment type="cofactor">
    <cofactor evidence="12">
        <name>heme</name>
        <dbReference type="ChEBI" id="CHEBI:30413"/>
    </cofactor>
    <text evidence="12">The heme is bound between the two transmembrane subunits.</text>
</comment>
<comment type="subcellular location">
    <subcellularLocation>
        <location evidence="2">Membrane</location>
        <topology evidence="2">Multi-pass membrane protein</topology>
    </subcellularLocation>
</comment>
<dbReference type="InterPro" id="IPR018495">
    <property type="entry name" value="Succ_DH_cyt_bsu_CS"/>
</dbReference>
<dbReference type="PANTHER" id="PTHR10978">
    <property type="entry name" value="SUCCINATE DEHYDROGENASE CYTOCHROME B560 SUBUNIT"/>
    <property type="match status" value="1"/>
</dbReference>
<dbReference type="Gene3D" id="1.20.1300.10">
    <property type="entry name" value="Fumarate reductase/succinate dehydrogenase, transmembrane subunit"/>
    <property type="match status" value="1"/>
</dbReference>
<feature type="transmembrane region" description="Helical" evidence="13">
    <location>
        <begin position="123"/>
        <end position="142"/>
    </location>
</feature>
<dbReference type="GO" id="GO:0006099">
    <property type="term" value="P:tricarboxylic acid cycle"/>
    <property type="evidence" value="ECO:0007669"/>
    <property type="project" value="InterPro"/>
</dbReference>